<evidence type="ECO:0000313" key="6">
    <source>
        <dbReference type="Proteomes" id="UP000016666"/>
    </source>
</evidence>
<feature type="region of interest" description="Disordered" evidence="3">
    <location>
        <begin position="455"/>
        <end position="478"/>
    </location>
</feature>
<dbReference type="Gene3D" id="4.10.75.10">
    <property type="entry name" value="Elafin-like"/>
    <property type="match status" value="5"/>
</dbReference>
<dbReference type="PANTHER" id="PTHR19441:SF30">
    <property type="entry name" value="ELAFIN"/>
    <property type="match status" value="1"/>
</dbReference>
<organism evidence="5 6">
    <name type="scientific">Anas platyrhynchos platyrhynchos</name>
    <name type="common">Northern mallard</name>
    <dbReference type="NCBI Taxonomy" id="8840"/>
    <lineage>
        <taxon>Eukaryota</taxon>
        <taxon>Metazoa</taxon>
        <taxon>Chordata</taxon>
        <taxon>Craniata</taxon>
        <taxon>Vertebrata</taxon>
        <taxon>Euteleostomi</taxon>
        <taxon>Archelosauria</taxon>
        <taxon>Archosauria</taxon>
        <taxon>Dinosauria</taxon>
        <taxon>Saurischia</taxon>
        <taxon>Theropoda</taxon>
        <taxon>Coelurosauria</taxon>
        <taxon>Aves</taxon>
        <taxon>Neognathae</taxon>
        <taxon>Galloanserae</taxon>
        <taxon>Anseriformes</taxon>
        <taxon>Anatidae</taxon>
        <taxon>Anatinae</taxon>
        <taxon>Anas</taxon>
    </lineage>
</organism>
<dbReference type="OMA" id="FCATARF"/>
<protein>
    <recommendedName>
        <fullName evidence="4">WAP domain-containing protein</fullName>
    </recommendedName>
</protein>
<reference evidence="6" key="1">
    <citation type="submission" date="2017-10" db="EMBL/GenBank/DDBJ databases">
        <title>A new Pekin duck reference genome.</title>
        <authorList>
            <person name="Hou Z.-C."/>
            <person name="Zhou Z.-K."/>
            <person name="Zhu F."/>
            <person name="Hou S.-S."/>
        </authorList>
    </citation>
    <scope>NUCLEOTIDE SEQUENCE [LARGE SCALE GENOMIC DNA]</scope>
</reference>
<reference evidence="5" key="3">
    <citation type="submission" date="2025-09" db="UniProtKB">
        <authorList>
            <consortium name="Ensembl"/>
        </authorList>
    </citation>
    <scope>IDENTIFICATION</scope>
</reference>
<proteinExistence type="predicted"/>
<keyword evidence="2" id="KW-1015">Disulfide bond</keyword>
<dbReference type="Proteomes" id="UP000016666">
    <property type="component" value="Unassembled WGS sequence"/>
</dbReference>
<dbReference type="Ensembl" id="ENSAPLT00000019219.1">
    <property type="protein sequence ID" value="ENSAPLP00000022678.1"/>
    <property type="gene ID" value="ENSAPLG00000019882.1"/>
</dbReference>
<dbReference type="Pfam" id="PF00095">
    <property type="entry name" value="WAP"/>
    <property type="match status" value="5"/>
</dbReference>
<dbReference type="SMART" id="SM00217">
    <property type="entry name" value="WAP"/>
    <property type="match status" value="5"/>
</dbReference>
<dbReference type="PRINTS" id="PR00003">
    <property type="entry name" value="4DISULPHCORE"/>
</dbReference>
<feature type="domain" description="WAP" evidence="4">
    <location>
        <begin position="378"/>
        <end position="426"/>
    </location>
</feature>
<dbReference type="SUPFAM" id="SSF57256">
    <property type="entry name" value="Elafin-like"/>
    <property type="match status" value="4"/>
</dbReference>
<dbReference type="InterPro" id="IPR036645">
    <property type="entry name" value="Elafin-like_sf"/>
</dbReference>
<dbReference type="CDD" id="cd00199">
    <property type="entry name" value="WAP"/>
    <property type="match status" value="2"/>
</dbReference>
<dbReference type="GeneTree" id="ENSGT00940000165527"/>
<feature type="region of interest" description="Disordered" evidence="3">
    <location>
        <begin position="1"/>
        <end position="53"/>
    </location>
</feature>
<dbReference type="InterPro" id="IPR008197">
    <property type="entry name" value="WAP_dom"/>
</dbReference>
<dbReference type="GO" id="GO:0004867">
    <property type="term" value="F:serine-type endopeptidase inhibitor activity"/>
    <property type="evidence" value="ECO:0007669"/>
    <property type="project" value="TreeGrafter"/>
</dbReference>
<dbReference type="PANTHER" id="PTHR19441">
    <property type="entry name" value="WHEY ACDIC PROTEIN WAP"/>
    <property type="match status" value="1"/>
</dbReference>
<evidence type="ECO:0000259" key="4">
    <source>
        <dbReference type="PROSITE" id="PS51390"/>
    </source>
</evidence>
<feature type="domain" description="WAP" evidence="4">
    <location>
        <begin position="205"/>
        <end position="253"/>
    </location>
</feature>
<dbReference type="PROSITE" id="PS51390">
    <property type="entry name" value="WAP"/>
    <property type="match status" value="3"/>
</dbReference>
<evidence type="ECO:0000256" key="1">
    <source>
        <dbReference type="ARBA" id="ARBA00022729"/>
    </source>
</evidence>
<feature type="domain" description="WAP" evidence="4">
    <location>
        <begin position="254"/>
        <end position="300"/>
    </location>
</feature>
<evidence type="ECO:0000256" key="2">
    <source>
        <dbReference type="ARBA" id="ARBA00023157"/>
    </source>
</evidence>
<reference evidence="5" key="2">
    <citation type="submission" date="2025-08" db="UniProtKB">
        <authorList>
            <consortium name="Ensembl"/>
        </authorList>
    </citation>
    <scope>IDENTIFICATION</scope>
</reference>
<evidence type="ECO:0000313" key="5">
    <source>
        <dbReference type="Ensembl" id="ENSAPLP00000022678.1"/>
    </source>
</evidence>
<dbReference type="InterPro" id="IPR050514">
    <property type="entry name" value="WAP_four-disulfide_core"/>
</dbReference>
<dbReference type="GO" id="GO:0005615">
    <property type="term" value="C:extracellular space"/>
    <property type="evidence" value="ECO:0007669"/>
    <property type="project" value="TreeGrafter"/>
</dbReference>
<dbReference type="GO" id="GO:0019731">
    <property type="term" value="P:antibacterial humoral response"/>
    <property type="evidence" value="ECO:0007669"/>
    <property type="project" value="TreeGrafter"/>
</dbReference>
<dbReference type="AlphaFoldDB" id="A0A493TAF4"/>
<feature type="region of interest" description="Disordered" evidence="3">
    <location>
        <begin position="78"/>
        <end position="126"/>
    </location>
</feature>
<keyword evidence="6" id="KW-1185">Reference proteome</keyword>
<feature type="compositionally biased region" description="Low complexity" evidence="3">
    <location>
        <begin position="88"/>
        <end position="97"/>
    </location>
</feature>
<keyword evidence="1" id="KW-0732">Signal</keyword>
<sequence length="478" mass="48317">MRRLQARSPALPSDLPQARLFPPGAPTGRSSLASPHPAGFKSRLAGRSSTAPPSIMMPGAGTLVLVLLALCVELPPSPAQQPRAGDHGAAPTAGPLPRRAPRGRRLPATLPAPGKAGECPAAGSSPPRPSRLYCLSDHSCPGAEKCCRHGDVRACLLPATESPGYCPRAGPSGASCGASCSNDTACGPAEKCCTHSCCARCLPAQPAKPGLCPRKRARRGTAACPSHCADDRDCPGDHKCCFSGCGLACTSPHTAKPGACPVVLRGSLGPCQELCDTDSDCPGARKCCSTGCGHICKAPTEGKAASAMGGQDPATSPSCPPPRPHPVPCPTDPLPAPLSPSRRSGSCPSPCPSPCPSWGRGAHPVGQGSSLTRSLCVPPARPGLCPPAAAGVGAGECLTLCLQDEDCPPSHKCCLRDCGRACVPLLQGKASPKPCPQARRSPSSLASCRGRAAEIQPGGAEGRQRAPPALGTGALILH</sequence>
<evidence type="ECO:0000256" key="3">
    <source>
        <dbReference type="SAM" id="MobiDB-lite"/>
    </source>
</evidence>
<dbReference type="GO" id="GO:0045087">
    <property type="term" value="P:innate immune response"/>
    <property type="evidence" value="ECO:0007669"/>
    <property type="project" value="TreeGrafter"/>
</dbReference>
<name>A0A493TAF4_ANAPP</name>
<accession>A0A493TAF4</accession>